<sequence length="82" mass="9834">MIQKGKRRNRDGKNRIEKMSREVNHRREWSSKKIGEEERMGRERYSCNSQLNLKLILFYANEWLCGLHKMLGTQLPTKTKPT</sequence>
<evidence type="ECO:0000313" key="3">
    <source>
        <dbReference type="Proteomes" id="UP000593564"/>
    </source>
</evidence>
<evidence type="ECO:0000256" key="1">
    <source>
        <dbReference type="SAM" id="MobiDB-lite"/>
    </source>
</evidence>
<reference evidence="2 3" key="2">
    <citation type="submission" date="2020-07" db="EMBL/GenBank/DDBJ databases">
        <title>Genome assembly of wild tea tree DASZ reveals pedigree and selection history of tea varieties.</title>
        <authorList>
            <person name="Zhang W."/>
        </authorList>
    </citation>
    <scope>NUCLEOTIDE SEQUENCE [LARGE SCALE GENOMIC DNA]</scope>
    <source>
        <strain evidence="3">cv. G240</strain>
        <tissue evidence="2">Leaf</tissue>
    </source>
</reference>
<dbReference type="AlphaFoldDB" id="A0A7J7GS40"/>
<protein>
    <submittedName>
        <fullName evidence="2">Uncharacterized protein</fullName>
    </submittedName>
</protein>
<keyword evidence="3" id="KW-1185">Reference proteome</keyword>
<accession>A0A7J7GS40</accession>
<evidence type="ECO:0000313" key="2">
    <source>
        <dbReference type="EMBL" id="KAF5942751.1"/>
    </source>
</evidence>
<proteinExistence type="predicted"/>
<dbReference type="EMBL" id="JACBKZ010000009">
    <property type="protein sequence ID" value="KAF5942751.1"/>
    <property type="molecule type" value="Genomic_DNA"/>
</dbReference>
<organism evidence="2 3">
    <name type="scientific">Camellia sinensis</name>
    <name type="common">Tea plant</name>
    <name type="synonym">Thea sinensis</name>
    <dbReference type="NCBI Taxonomy" id="4442"/>
    <lineage>
        <taxon>Eukaryota</taxon>
        <taxon>Viridiplantae</taxon>
        <taxon>Streptophyta</taxon>
        <taxon>Embryophyta</taxon>
        <taxon>Tracheophyta</taxon>
        <taxon>Spermatophyta</taxon>
        <taxon>Magnoliopsida</taxon>
        <taxon>eudicotyledons</taxon>
        <taxon>Gunneridae</taxon>
        <taxon>Pentapetalae</taxon>
        <taxon>asterids</taxon>
        <taxon>Ericales</taxon>
        <taxon>Theaceae</taxon>
        <taxon>Camellia</taxon>
    </lineage>
</organism>
<gene>
    <name evidence="2" type="ORF">HYC85_020393</name>
</gene>
<dbReference type="Proteomes" id="UP000593564">
    <property type="component" value="Unassembled WGS sequence"/>
</dbReference>
<name>A0A7J7GS40_CAMSI</name>
<feature type="region of interest" description="Disordered" evidence="1">
    <location>
        <begin position="1"/>
        <end position="33"/>
    </location>
</feature>
<reference evidence="3" key="1">
    <citation type="journal article" date="2020" name="Nat. Commun.">
        <title>Genome assembly of wild tea tree DASZ reveals pedigree and selection history of tea varieties.</title>
        <authorList>
            <person name="Zhang W."/>
            <person name="Zhang Y."/>
            <person name="Qiu H."/>
            <person name="Guo Y."/>
            <person name="Wan H."/>
            <person name="Zhang X."/>
            <person name="Scossa F."/>
            <person name="Alseekh S."/>
            <person name="Zhang Q."/>
            <person name="Wang P."/>
            <person name="Xu L."/>
            <person name="Schmidt M.H."/>
            <person name="Jia X."/>
            <person name="Li D."/>
            <person name="Zhu A."/>
            <person name="Guo F."/>
            <person name="Chen W."/>
            <person name="Ni D."/>
            <person name="Usadel B."/>
            <person name="Fernie A.R."/>
            <person name="Wen W."/>
        </authorList>
    </citation>
    <scope>NUCLEOTIDE SEQUENCE [LARGE SCALE GENOMIC DNA]</scope>
    <source>
        <strain evidence="3">cv. G240</strain>
    </source>
</reference>
<feature type="compositionally biased region" description="Basic residues" evidence="1">
    <location>
        <begin position="1"/>
        <end position="10"/>
    </location>
</feature>
<feature type="compositionally biased region" description="Basic and acidic residues" evidence="1">
    <location>
        <begin position="11"/>
        <end position="33"/>
    </location>
</feature>
<comment type="caution">
    <text evidence="2">The sequence shown here is derived from an EMBL/GenBank/DDBJ whole genome shotgun (WGS) entry which is preliminary data.</text>
</comment>